<reference evidence="1" key="1">
    <citation type="submission" date="2020-05" db="EMBL/GenBank/DDBJ databases">
        <authorList>
            <person name="Delgado-Blas J."/>
        </authorList>
    </citation>
    <scope>NUCLEOTIDE SEQUENCE</scope>
    <source>
        <strain evidence="1">BB1453</strain>
    </source>
</reference>
<evidence type="ECO:0000313" key="2">
    <source>
        <dbReference type="Proteomes" id="UP000834611"/>
    </source>
</evidence>
<proteinExistence type="predicted"/>
<evidence type="ECO:0000313" key="1">
    <source>
        <dbReference type="EMBL" id="CAB5665027.1"/>
    </source>
</evidence>
<dbReference type="AlphaFoldDB" id="A0A9N8GXW9"/>
<organism evidence="1 2">
    <name type="scientific">Providencia rettgeri</name>
    <dbReference type="NCBI Taxonomy" id="587"/>
    <lineage>
        <taxon>Bacteria</taxon>
        <taxon>Pseudomonadati</taxon>
        <taxon>Pseudomonadota</taxon>
        <taxon>Gammaproteobacteria</taxon>
        <taxon>Enterobacterales</taxon>
        <taxon>Morganellaceae</taxon>
        <taxon>Providencia</taxon>
    </lineage>
</organism>
<dbReference type="Proteomes" id="UP000834611">
    <property type="component" value="Unassembled WGS sequence"/>
</dbReference>
<gene>
    <name evidence="1" type="ORF">GHA_00429</name>
</gene>
<name>A0A9N8GXW9_PRORE</name>
<protein>
    <submittedName>
        <fullName evidence="1">Uncharacterized protein</fullName>
    </submittedName>
</protein>
<sequence length="38" mass="4264">MKRFIDKCFVMVSFFIVGLSFVFAGGLPFDPTEKSSQS</sequence>
<accession>A0A9N8GXW9</accession>
<comment type="caution">
    <text evidence="1">The sequence shown here is derived from an EMBL/GenBank/DDBJ whole genome shotgun (WGS) entry which is preliminary data.</text>
</comment>
<dbReference type="EMBL" id="CAHPSF010000001">
    <property type="protein sequence ID" value="CAB5665027.1"/>
    <property type="molecule type" value="Genomic_DNA"/>
</dbReference>